<organism evidence="4 5">
    <name type="scientific">Subtercola frigoramans</name>
    <dbReference type="NCBI Taxonomy" id="120298"/>
    <lineage>
        <taxon>Bacteria</taxon>
        <taxon>Bacillati</taxon>
        <taxon>Actinomycetota</taxon>
        <taxon>Actinomycetes</taxon>
        <taxon>Micrococcales</taxon>
        <taxon>Microbacteriaceae</taxon>
        <taxon>Subtercola</taxon>
    </lineage>
</organism>
<dbReference type="RefSeq" id="WP_205107382.1">
    <property type="nucleotide sequence ID" value="NZ_BAAAHT010000013.1"/>
</dbReference>
<evidence type="ECO:0000256" key="3">
    <source>
        <dbReference type="SAM" id="SignalP"/>
    </source>
</evidence>
<comment type="caution">
    <text evidence="4">The sequence shown here is derived from an EMBL/GenBank/DDBJ whole genome shotgun (WGS) entry which is preliminary data.</text>
</comment>
<keyword evidence="2" id="KW-0812">Transmembrane</keyword>
<dbReference type="EMBL" id="JAFBBU010000001">
    <property type="protein sequence ID" value="MBM7471412.1"/>
    <property type="molecule type" value="Genomic_DNA"/>
</dbReference>
<dbReference type="Proteomes" id="UP000776164">
    <property type="component" value="Unassembled WGS sequence"/>
</dbReference>
<proteinExistence type="predicted"/>
<evidence type="ECO:0000256" key="2">
    <source>
        <dbReference type="SAM" id="Phobius"/>
    </source>
</evidence>
<keyword evidence="3" id="KW-0732">Signal</keyword>
<evidence type="ECO:0000313" key="5">
    <source>
        <dbReference type="Proteomes" id="UP000776164"/>
    </source>
</evidence>
<feature type="transmembrane region" description="Helical" evidence="2">
    <location>
        <begin position="500"/>
        <end position="523"/>
    </location>
</feature>
<name>A0ABS2L2X2_9MICO</name>
<feature type="compositionally biased region" description="Pro residues" evidence="1">
    <location>
        <begin position="445"/>
        <end position="470"/>
    </location>
</feature>
<evidence type="ECO:0008006" key="6">
    <source>
        <dbReference type="Google" id="ProtNLM"/>
    </source>
</evidence>
<feature type="signal peptide" evidence="3">
    <location>
        <begin position="1"/>
        <end position="30"/>
    </location>
</feature>
<evidence type="ECO:0000313" key="4">
    <source>
        <dbReference type="EMBL" id="MBM7471412.1"/>
    </source>
</evidence>
<keyword evidence="2" id="KW-1133">Transmembrane helix</keyword>
<sequence length="533" mass="55326">MKRTLRISLALLAALLVSAGILLLAPSAWAVRATSHGVGYLSARDGRSWLGTHRLGDNNLGLCLEVTKRPPEGSELTYIEGDRVGLRDADLTARLAFIAREFVTTTDPDWAAGAQLATWNLTGLGGHPSSWYAQRANEHALTVSIIADQIRDRMNGSSGASRSVSASVTLSALDATPLTVRSELSVDFVGTGRSQLPPGRHGGTLHLTGAAFTDGSTTRAIENGVDYAIIPTAGNSTADVSAVVDYTNLPYGNSIWVATGGKDVQTLLVPPAALATAHATTHESGISPLPFAPAVQTQASSPEATTGAKLSDTLELGVREPLQQISSAESVVQQWGRYTAPDGSQQPVPVTIDSTLLGPLAEAPTESPSVPADTPVACTVHTLASRGPGRYQTPECALPSPGFYVWVESIDPKKTPPELGGDRIQPWVSSFGIVSEVTQVAAPIPSPTPPAIVIPPTSPSGSPPPAPMPPVDRATGSPPASDRLASTGRSVADVTGETGLALLTAAGALTLGAGSMIATRVVSSHERVHRRRR</sequence>
<evidence type="ECO:0000256" key="1">
    <source>
        <dbReference type="SAM" id="MobiDB-lite"/>
    </source>
</evidence>
<protein>
    <recommendedName>
        <fullName evidence="6">TQXA domain-containing protein</fullName>
    </recommendedName>
</protein>
<keyword evidence="2" id="KW-0472">Membrane</keyword>
<feature type="chain" id="PRO_5045913080" description="TQXA domain-containing protein" evidence="3">
    <location>
        <begin position="31"/>
        <end position="533"/>
    </location>
</feature>
<gene>
    <name evidence="4" type="ORF">JOE66_001046</name>
</gene>
<feature type="region of interest" description="Disordered" evidence="1">
    <location>
        <begin position="445"/>
        <end position="488"/>
    </location>
</feature>
<accession>A0ABS2L2X2</accession>
<reference evidence="4 5" key="1">
    <citation type="submission" date="2021-01" db="EMBL/GenBank/DDBJ databases">
        <title>Sequencing the genomes of 1000 actinobacteria strains.</title>
        <authorList>
            <person name="Klenk H.-P."/>
        </authorList>
    </citation>
    <scope>NUCLEOTIDE SEQUENCE [LARGE SCALE GENOMIC DNA]</scope>
    <source>
        <strain evidence="4 5">DSM 13057</strain>
    </source>
</reference>
<keyword evidence="5" id="KW-1185">Reference proteome</keyword>